<gene>
    <name evidence="1" type="ORF">OEG85_00310</name>
</gene>
<dbReference type="EMBL" id="CP107241">
    <property type="protein sequence ID" value="WAH64488.1"/>
    <property type="molecule type" value="Genomic_DNA"/>
</dbReference>
<proteinExistence type="predicted"/>
<organism evidence="1 2">
    <name type="scientific">Xanthomonas hortorum</name>
    <dbReference type="NCBI Taxonomy" id="56454"/>
    <lineage>
        <taxon>Bacteria</taxon>
        <taxon>Pseudomonadati</taxon>
        <taxon>Pseudomonadota</taxon>
        <taxon>Gammaproteobacteria</taxon>
        <taxon>Lysobacterales</taxon>
        <taxon>Lysobacteraceae</taxon>
        <taxon>Xanthomonas</taxon>
    </lineage>
</organism>
<dbReference type="AlphaFoldDB" id="A0AA47ICM4"/>
<evidence type="ECO:0000313" key="2">
    <source>
        <dbReference type="Proteomes" id="UP001164737"/>
    </source>
</evidence>
<dbReference type="Proteomes" id="UP001164737">
    <property type="component" value="Chromosome"/>
</dbReference>
<protein>
    <submittedName>
        <fullName evidence="1">Uncharacterized protein</fullName>
    </submittedName>
</protein>
<sequence length="216" mass="23489">MADAALDNDVILKGASYGVLAELLAALPDGPYAHGVLGAARFMLPKKLARKTVVRMDGAIRDLQTALDAFEVLEPDETEQRLAAELQFNAQQASQALDAGEAQLAAMVVTRELRHLLTGDKRAIAALALTPLPVSIDRDQLAHKLICFEQAVWSLLDHQDTASIRAAICAEREVDTQLRICFSCSAPEVEEPSWREGLRSAIEEVRAGCPYLLAMI</sequence>
<name>A0AA47ICM4_9XANT</name>
<accession>A0AA47ICM4</accession>
<dbReference type="RefSeq" id="WP_268213508.1">
    <property type="nucleotide sequence ID" value="NZ_CP107241.1"/>
</dbReference>
<evidence type="ECO:0000313" key="1">
    <source>
        <dbReference type="EMBL" id="WAH64488.1"/>
    </source>
</evidence>
<reference evidence="1" key="1">
    <citation type="submission" date="2022-10" db="EMBL/GenBank/DDBJ databases">
        <title>Complete genome sequence resource for Xanthomonas hortorum isolated from Greek Oregano.</title>
        <authorList>
            <person name="Gonzalez-Tobon J."/>
            <person name="Helmann T.C."/>
            <person name="Daughtrey M."/>
            <person name="Stodghill P.V."/>
            <person name="Filiatrault M.J."/>
        </authorList>
    </citation>
    <scope>NUCLEOTIDE SEQUENCE</scope>
    <source>
        <strain evidence="1">Oregano 108</strain>
    </source>
</reference>